<dbReference type="AlphaFoldDB" id="I4B2R0"/>
<dbReference type="STRING" id="869212.Turpa_0916"/>
<sequence length="161" mass="18697">MSADSLVAPDDSPHTIVNTRTITYSRESVYEGFAKPSLLAEWWGPNGFKNTFHEFDFKPGGIWRFTMHAPNGSDFENFCRFVEIRQNELIVFDHIEPVHAFRMSIEITKAGMGTQVNFVMTFVLQEEYERVKDFVRIANEENFDRLEAVLQRINEAKIGNR</sequence>
<gene>
    <name evidence="3" type="ordered locus">Turpa_0916</name>
</gene>
<evidence type="ECO:0000259" key="2">
    <source>
        <dbReference type="Pfam" id="PF08327"/>
    </source>
</evidence>
<feature type="domain" description="Activator of Hsp90 ATPase homologue 1/2-like C-terminal" evidence="2">
    <location>
        <begin position="24"/>
        <end position="150"/>
    </location>
</feature>
<protein>
    <submittedName>
        <fullName evidence="3">Activator of Hsp90 ATPase 1 family protein</fullName>
    </submittedName>
</protein>
<dbReference type="InterPro" id="IPR013538">
    <property type="entry name" value="ASHA1/2-like_C"/>
</dbReference>
<reference evidence="3 4" key="1">
    <citation type="submission" date="2012-06" db="EMBL/GenBank/DDBJ databases">
        <title>The complete chromosome of genome of Turneriella parva DSM 21527.</title>
        <authorList>
            <consortium name="US DOE Joint Genome Institute (JGI-PGF)"/>
            <person name="Lucas S."/>
            <person name="Han J."/>
            <person name="Lapidus A."/>
            <person name="Bruce D."/>
            <person name="Goodwin L."/>
            <person name="Pitluck S."/>
            <person name="Peters L."/>
            <person name="Kyrpides N."/>
            <person name="Mavromatis K."/>
            <person name="Ivanova N."/>
            <person name="Mikhailova N."/>
            <person name="Chertkov O."/>
            <person name="Detter J.C."/>
            <person name="Tapia R."/>
            <person name="Han C."/>
            <person name="Land M."/>
            <person name="Hauser L."/>
            <person name="Markowitz V."/>
            <person name="Cheng J.-F."/>
            <person name="Hugenholtz P."/>
            <person name="Woyke T."/>
            <person name="Wu D."/>
            <person name="Gronow S."/>
            <person name="Wellnitz S."/>
            <person name="Brambilla E."/>
            <person name="Klenk H.-P."/>
            <person name="Eisen J.A."/>
        </authorList>
    </citation>
    <scope>NUCLEOTIDE SEQUENCE [LARGE SCALE GENOMIC DNA]</scope>
    <source>
        <strain evidence="4">ATCC BAA-1111 / DSM 21527 / NCTC 11395 / H</strain>
    </source>
</reference>
<dbReference type="KEGG" id="tpx:Turpa_0916"/>
<dbReference type="Gene3D" id="3.30.530.20">
    <property type="match status" value="1"/>
</dbReference>
<proteinExistence type="inferred from homology"/>
<dbReference type="InterPro" id="IPR023393">
    <property type="entry name" value="START-like_dom_sf"/>
</dbReference>
<dbReference type="Proteomes" id="UP000006048">
    <property type="component" value="Chromosome"/>
</dbReference>
<name>I4B2R0_TURPD</name>
<evidence type="ECO:0000313" key="4">
    <source>
        <dbReference type="Proteomes" id="UP000006048"/>
    </source>
</evidence>
<dbReference type="OrthoDB" id="118413at2"/>
<comment type="similarity">
    <text evidence="1">Belongs to the AHA1 family.</text>
</comment>
<dbReference type="Pfam" id="PF08327">
    <property type="entry name" value="AHSA1"/>
    <property type="match status" value="1"/>
</dbReference>
<dbReference type="RefSeq" id="WP_014802085.1">
    <property type="nucleotide sequence ID" value="NC_018020.1"/>
</dbReference>
<dbReference type="EMBL" id="CP002959">
    <property type="protein sequence ID" value="AFM11567.1"/>
    <property type="molecule type" value="Genomic_DNA"/>
</dbReference>
<accession>I4B2R0</accession>
<evidence type="ECO:0000313" key="3">
    <source>
        <dbReference type="EMBL" id="AFM11567.1"/>
    </source>
</evidence>
<dbReference type="HOGENOM" id="CLU_108923_6_2_12"/>
<keyword evidence="4" id="KW-1185">Reference proteome</keyword>
<organism evidence="3 4">
    <name type="scientific">Turneriella parva (strain ATCC BAA-1111 / DSM 21527 / NCTC 11395 / H)</name>
    <name type="common">Leptospira parva</name>
    <dbReference type="NCBI Taxonomy" id="869212"/>
    <lineage>
        <taxon>Bacteria</taxon>
        <taxon>Pseudomonadati</taxon>
        <taxon>Spirochaetota</taxon>
        <taxon>Spirochaetia</taxon>
        <taxon>Leptospirales</taxon>
        <taxon>Leptospiraceae</taxon>
        <taxon>Turneriella</taxon>
    </lineage>
</organism>
<evidence type="ECO:0000256" key="1">
    <source>
        <dbReference type="ARBA" id="ARBA00006817"/>
    </source>
</evidence>
<dbReference type="SUPFAM" id="SSF55961">
    <property type="entry name" value="Bet v1-like"/>
    <property type="match status" value="1"/>
</dbReference>